<accession>A0ABS5T7X4</accession>
<dbReference type="EMBL" id="JABBFO010000020">
    <property type="protein sequence ID" value="MBT0728471.1"/>
    <property type="molecule type" value="Genomic_DNA"/>
</dbReference>
<dbReference type="InterPro" id="IPR000259">
    <property type="entry name" value="Adhesion_dom_fimbrial"/>
</dbReference>
<evidence type="ECO:0000313" key="3">
    <source>
        <dbReference type="EMBL" id="MBT0728471.1"/>
    </source>
</evidence>
<gene>
    <name evidence="3" type="ORF">HGT73_14080</name>
</gene>
<evidence type="ECO:0000256" key="1">
    <source>
        <dbReference type="SAM" id="SignalP"/>
    </source>
</evidence>
<name>A0ABS5T7X4_9GAMM</name>
<dbReference type="PANTHER" id="PTHR33420">
    <property type="entry name" value="FIMBRIAL SUBUNIT ELFA-RELATED"/>
    <property type="match status" value="1"/>
</dbReference>
<comment type="caution">
    <text evidence="3">The sequence shown here is derived from an EMBL/GenBank/DDBJ whole genome shotgun (WGS) entry which is preliminary data.</text>
</comment>
<dbReference type="Proteomes" id="UP000786875">
    <property type="component" value="Unassembled WGS sequence"/>
</dbReference>
<feature type="signal peptide" evidence="1">
    <location>
        <begin position="1"/>
        <end position="23"/>
    </location>
</feature>
<dbReference type="Pfam" id="PF00419">
    <property type="entry name" value="Fimbrial"/>
    <property type="match status" value="1"/>
</dbReference>
<dbReference type="InterPro" id="IPR008966">
    <property type="entry name" value="Adhesion_dom_sf"/>
</dbReference>
<feature type="domain" description="Fimbrial-type adhesion" evidence="2">
    <location>
        <begin position="28"/>
        <end position="165"/>
    </location>
</feature>
<dbReference type="SUPFAM" id="SSF49401">
    <property type="entry name" value="Bacterial adhesins"/>
    <property type="match status" value="1"/>
</dbReference>
<feature type="chain" id="PRO_5046819901" evidence="1">
    <location>
        <begin position="24"/>
        <end position="168"/>
    </location>
</feature>
<dbReference type="PANTHER" id="PTHR33420:SF27">
    <property type="entry name" value="PROTEIN FIMG"/>
    <property type="match status" value="1"/>
</dbReference>
<dbReference type="Gene3D" id="2.60.40.1090">
    <property type="entry name" value="Fimbrial-type adhesion domain"/>
    <property type="match status" value="1"/>
</dbReference>
<evidence type="ECO:0000259" key="2">
    <source>
        <dbReference type="Pfam" id="PF00419"/>
    </source>
</evidence>
<keyword evidence="4" id="KW-1185">Reference proteome</keyword>
<organism evidence="3 4">
    <name type="scientific">Rosenbergiella australiborealis</name>
    <dbReference type="NCBI Taxonomy" id="1544696"/>
    <lineage>
        <taxon>Bacteria</taxon>
        <taxon>Pseudomonadati</taxon>
        <taxon>Pseudomonadota</taxon>
        <taxon>Gammaproteobacteria</taxon>
        <taxon>Enterobacterales</taxon>
        <taxon>Erwiniaceae</taxon>
        <taxon>Rosenbergiella</taxon>
    </lineage>
</organism>
<dbReference type="InterPro" id="IPR050263">
    <property type="entry name" value="Bact_Fimbrial_Adh_Pro"/>
</dbReference>
<dbReference type="RefSeq" id="WP_214215890.1">
    <property type="nucleotide sequence ID" value="NZ_JABBFO010000020.1"/>
</dbReference>
<evidence type="ECO:0000313" key="4">
    <source>
        <dbReference type="Proteomes" id="UP000786875"/>
    </source>
</evidence>
<proteinExistence type="predicted"/>
<reference evidence="3 4" key="1">
    <citation type="submission" date="2020-04" db="EMBL/GenBank/DDBJ databases">
        <title>Genome sequencing of Rosenbergiella species.</title>
        <authorList>
            <person name="Alvarez-Perez S."/>
            <person name="Lievens B."/>
        </authorList>
    </citation>
    <scope>NUCLEOTIDE SEQUENCE [LARGE SCALE GENOMIC DNA]</scope>
    <source>
        <strain evidence="3 4">CdVSA20.1</strain>
    </source>
</reference>
<protein>
    <submittedName>
        <fullName evidence="3">Fimbrial protein</fullName>
    </submittedName>
</protein>
<dbReference type="InterPro" id="IPR036937">
    <property type="entry name" value="Adhesion_dom_fimbrial_sf"/>
</dbReference>
<sequence>MKVIYLYFSGLLLLLVTISAAKCADVTITINGKVVAMPCTVSTPTANIDLGTLESSDFVTAGSASTWKTFTLNLTNCPIGTSAVTATFSGTSDSSASYFSNTGGAQNMAIQLADANGNNITNGGTQTVSVSDSSQSAVFNLEVRAISTQGKATQGSIQSIINVIYTYS</sequence>
<keyword evidence="1" id="KW-0732">Signal</keyword>